<sequence length="275" mass="31117">MSEDAQAPALDFSPDTDVVPRRRARKVIYSPSDLTVAEKTALIDLVQAGVDVRAGERVAVTRADFDNLMSLVFGNDWNTSIEISNLANFPPRGFEGETIQVGTFSRTQHEPRSAEETPLERREGAPVFLYIKPRFTRQDFWFSFVDAAKKKVSERYVDLRPGATLTDLKAELIQHLDDRESERVRSFNSASLLIIGRRRIARFARVGTFNPPNVLARDLPKRLVRVTRTQEHIAAIGDSYKNEAKFESGEEVETEEEEEEVPVEPLAKLIVSEEL</sequence>
<comment type="caution">
    <text evidence="2">The sequence shown here is derived from an EMBL/GenBank/DDBJ whole genome shotgun (WGS) entry which is preliminary data.</text>
</comment>
<feature type="compositionally biased region" description="Acidic residues" evidence="1">
    <location>
        <begin position="249"/>
        <end position="262"/>
    </location>
</feature>
<proteinExistence type="predicted"/>
<evidence type="ECO:0000313" key="2">
    <source>
        <dbReference type="EMBL" id="KAJ4195697.1"/>
    </source>
</evidence>
<gene>
    <name evidence="2" type="ORF">NW755_001860</name>
</gene>
<keyword evidence="3" id="KW-1185">Reference proteome</keyword>
<organism evidence="2 3">
    <name type="scientific">Fusarium falciforme</name>
    <dbReference type="NCBI Taxonomy" id="195108"/>
    <lineage>
        <taxon>Eukaryota</taxon>
        <taxon>Fungi</taxon>
        <taxon>Dikarya</taxon>
        <taxon>Ascomycota</taxon>
        <taxon>Pezizomycotina</taxon>
        <taxon>Sordariomycetes</taxon>
        <taxon>Hypocreomycetidae</taxon>
        <taxon>Hypocreales</taxon>
        <taxon>Nectriaceae</taxon>
        <taxon>Fusarium</taxon>
        <taxon>Fusarium solani species complex</taxon>
    </lineage>
</organism>
<feature type="region of interest" description="Disordered" evidence="1">
    <location>
        <begin position="244"/>
        <end position="263"/>
    </location>
</feature>
<evidence type="ECO:0000313" key="3">
    <source>
        <dbReference type="Proteomes" id="UP001152087"/>
    </source>
</evidence>
<accession>A0A9W8V4A0</accession>
<reference evidence="2" key="1">
    <citation type="submission" date="2022-09" db="EMBL/GenBank/DDBJ databases">
        <title>Fusarium specimens isolated from Avocado Roots.</title>
        <authorList>
            <person name="Stajich J."/>
            <person name="Roper C."/>
            <person name="Heimlech-Rivalta G."/>
        </authorList>
    </citation>
    <scope>NUCLEOTIDE SEQUENCE</scope>
    <source>
        <strain evidence="2">A02</strain>
    </source>
</reference>
<name>A0A9W8V4A0_9HYPO</name>
<protein>
    <submittedName>
        <fullName evidence="2">Uncharacterized protein</fullName>
    </submittedName>
</protein>
<dbReference type="EMBL" id="JAOQAV010000003">
    <property type="protein sequence ID" value="KAJ4195697.1"/>
    <property type="molecule type" value="Genomic_DNA"/>
</dbReference>
<dbReference type="AlphaFoldDB" id="A0A9W8V4A0"/>
<evidence type="ECO:0000256" key="1">
    <source>
        <dbReference type="SAM" id="MobiDB-lite"/>
    </source>
</evidence>
<dbReference type="Proteomes" id="UP001152087">
    <property type="component" value="Unassembled WGS sequence"/>
</dbReference>